<sequence length="68" mass="7851">MRSVHNHLSPIVERIFGAIDHAFGIPTRVYRDNSREFYSLSTLDSFVQEQVDLVCADLRKRPDEDTDA</sequence>
<dbReference type="AlphaFoldDB" id="A0A5P6PFC4"/>
<dbReference type="Proteomes" id="UP000325641">
    <property type="component" value="Chromosome"/>
</dbReference>
<name>A0A5P6PFC4_9BRAD</name>
<dbReference type="RefSeq" id="WP_028136464.1">
    <property type="nucleotide sequence ID" value="NZ_CP044543.1"/>
</dbReference>
<organism evidence="1 2">
    <name type="scientific">Bradyrhizobium betae</name>
    <dbReference type="NCBI Taxonomy" id="244734"/>
    <lineage>
        <taxon>Bacteria</taxon>
        <taxon>Pseudomonadati</taxon>
        <taxon>Pseudomonadota</taxon>
        <taxon>Alphaproteobacteria</taxon>
        <taxon>Hyphomicrobiales</taxon>
        <taxon>Nitrobacteraceae</taxon>
        <taxon>Bradyrhizobium</taxon>
    </lineage>
</organism>
<proteinExistence type="predicted"/>
<gene>
    <name evidence="1" type="ORF">F8237_33230</name>
</gene>
<dbReference type="EMBL" id="CP044543">
    <property type="protein sequence ID" value="QFI76838.1"/>
    <property type="molecule type" value="Genomic_DNA"/>
</dbReference>
<accession>A0A5P6PFC4</accession>
<evidence type="ECO:0000313" key="1">
    <source>
        <dbReference type="EMBL" id="QFI76838.1"/>
    </source>
</evidence>
<reference evidence="2" key="1">
    <citation type="submission" date="2019-10" db="EMBL/GenBank/DDBJ databases">
        <title>Complete Genome Sequence of Bradyrhizobium betae type strain PL7HG1T.</title>
        <authorList>
            <person name="Bromfield E.S.P."/>
            <person name="Cloutier S."/>
        </authorList>
    </citation>
    <scope>NUCLEOTIDE SEQUENCE [LARGE SCALE GENOMIC DNA]</scope>
    <source>
        <strain evidence="2">PL7HG1</strain>
    </source>
</reference>
<dbReference type="OrthoDB" id="9846430at2"/>
<evidence type="ECO:0000313" key="2">
    <source>
        <dbReference type="Proteomes" id="UP000325641"/>
    </source>
</evidence>
<dbReference type="KEGG" id="bbet:F8237_33230"/>
<protein>
    <submittedName>
        <fullName evidence="1">Uncharacterized protein</fullName>
    </submittedName>
</protein>